<evidence type="ECO:0000259" key="2">
    <source>
        <dbReference type="Pfam" id="PF25355"/>
    </source>
</evidence>
<proteinExistence type="predicted"/>
<accession>A0AB39BEE7</accession>
<dbReference type="GO" id="GO:0016874">
    <property type="term" value="F:ligase activity"/>
    <property type="evidence" value="ECO:0007669"/>
    <property type="project" value="UniProtKB-KW"/>
</dbReference>
<dbReference type="RefSeq" id="WP_368497233.1">
    <property type="nucleotide sequence ID" value="NZ_CP162511.1"/>
</dbReference>
<dbReference type="AlphaFoldDB" id="A0AB39BEE7"/>
<reference evidence="3" key="1">
    <citation type="submission" date="2024-05" db="EMBL/GenBank/DDBJ databases">
        <title>Herbiconiux sp. A18JL235.</title>
        <authorList>
            <person name="Zhang G."/>
        </authorList>
    </citation>
    <scope>NUCLEOTIDE SEQUENCE</scope>
    <source>
        <strain evidence="3">A18JL235</strain>
    </source>
</reference>
<gene>
    <name evidence="3" type="ORF">ABFY20_16045</name>
</gene>
<evidence type="ECO:0000313" key="3">
    <source>
        <dbReference type="EMBL" id="XDI04834.1"/>
    </source>
</evidence>
<dbReference type="EMBL" id="CP162511">
    <property type="protein sequence ID" value="XDI04834.1"/>
    <property type="molecule type" value="Genomic_DNA"/>
</dbReference>
<feature type="region of interest" description="Disordered" evidence="1">
    <location>
        <begin position="97"/>
        <end position="116"/>
    </location>
</feature>
<keyword evidence="3" id="KW-0436">Ligase</keyword>
<dbReference type="InterPro" id="IPR057204">
    <property type="entry name" value="DUF7882"/>
</dbReference>
<organism evidence="3">
    <name type="scientific">Herbiconiux sp. A18JL235</name>
    <dbReference type="NCBI Taxonomy" id="3152363"/>
    <lineage>
        <taxon>Bacteria</taxon>
        <taxon>Bacillati</taxon>
        <taxon>Actinomycetota</taxon>
        <taxon>Actinomycetes</taxon>
        <taxon>Micrococcales</taxon>
        <taxon>Microbacteriaceae</taxon>
        <taxon>Herbiconiux</taxon>
    </lineage>
</organism>
<dbReference type="Pfam" id="PF25355">
    <property type="entry name" value="DUF7882"/>
    <property type="match status" value="1"/>
</dbReference>
<sequence>MGLLIYGPAAAEIEMDDRLLAHLRIVILTKMRNHESFSLSWSVDANQGSGRETLWVHPSIPLRFRFYGSRPPAINRAWIDLMVAAAHRGDLRIMAEPVPGDGEARGGYAESPIVSR</sequence>
<evidence type="ECO:0000256" key="1">
    <source>
        <dbReference type="SAM" id="MobiDB-lite"/>
    </source>
</evidence>
<protein>
    <submittedName>
        <fullName evidence="3">ATP-dependent DNA ligase</fullName>
    </submittedName>
</protein>
<name>A0AB39BEE7_9MICO</name>
<feature type="domain" description="DUF7882" evidence="2">
    <location>
        <begin position="1"/>
        <end position="95"/>
    </location>
</feature>